<sequence>MLDVKDCEPGSAEEWDQLFNWLSLHDSDERLQLAEALGKWSTWALQYLDVLSDDRIVEVNAENVLKRPVFAEEDAREVWADLLIRPHEQRRMLALELKRWSDWVLEHAE</sequence>
<name>A0A4Y6Q0Y3_PERCE</name>
<dbReference type="Proteomes" id="UP000315995">
    <property type="component" value="Chromosome"/>
</dbReference>
<protein>
    <submittedName>
        <fullName evidence="1">Uncharacterized protein</fullName>
    </submittedName>
</protein>
<reference evidence="1 2" key="1">
    <citation type="submission" date="2019-06" db="EMBL/GenBank/DDBJ databases">
        <title>Persicimonas caeni gen. nov., sp. nov., a predatory bacterium isolated from solar saltern.</title>
        <authorList>
            <person name="Wang S."/>
        </authorList>
    </citation>
    <scope>NUCLEOTIDE SEQUENCE [LARGE SCALE GENOMIC DNA]</scope>
    <source>
        <strain evidence="1 2">YN101</strain>
    </source>
</reference>
<evidence type="ECO:0000313" key="1">
    <source>
        <dbReference type="EMBL" id="QDG54140.1"/>
    </source>
</evidence>
<dbReference type="AlphaFoldDB" id="A0A4Y6Q0Y3"/>
<organism evidence="1 2">
    <name type="scientific">Persicimonas caeni</name>
    <dbReference type="NCBI Taxonomy" id="2292766"/>
    <lineage>
        <taxon>Bacteria</taxon>
        <taxon>Deltaproteobacteria</taxon>
        <taxon>Bradymonadales</taxon>
        <taxon>Bradymonadaceae</taxon>
        <taxon>Persicimonas</taxon>
    </lineage>
</organism>
<accession>A0A4Y6Q0Y3</accession>
<gene>
    <name evidence="1" type="ORF">FIV42_26375</name>
</gene>
<proteinExistence type="predicted"/>
<dbReference type="RefSeq" id="WP_141200585.1">
    <property type="nucleotide sequence ID" value="NZ_CP041186.1"/>
</dbReference>
<evidence type="ECO:0000313" key="2">
    <source>
        <dbReference type="Proteomes" id="UP000315995"/>
    </source>
</evidence>
<accession>A0A5B8YCR8</accession>
<dbReference type="EMBL" id="CP041186">
    <property type="protein sequence ID" value="QDG54140.1"/>
    <property type="molecule type" value="Genomic_DNA"/>
</dbReference>
<keyword evidence="2" id="KW-1185">Reference proteome</keyword>